<organism evidence="1">
    <name type="scientific">Sipha flava</name>
    <name type="common">yellow sugarcane aphid</name>
    <dbReference type="NCBI Taxonomy" id="143950"/>
    <lineage>
        <taxon>Eukaryota</taxon>
        <taxon>Metazoa</taxon>
        <taxon>Ecdysozoa</taxon>
        <taxon>Arthropoda</taxon>
        <taxon>Hexapoda</taxon>
        <taxon>Insecta</taxon>
        <taxon>Pterygota</taxon>
        <taxon>Neoptera</taxon>
        <taxon>Paraneoptera</taxon>
        <taxon>Hemiptera</taxon>
        <taxon>Sternorrhyncha</taxon>
        <taxon>Aphidomorpha</taxon>
        <taxon>Aphidoidea</taxon>
        <taxon>Aphididae</taxon>
        <taxon>Sipha</taxon>
    </lineage>
</organism>
<gene>
    <name evidence="1" type="ORF">g.137141</name>
</gene>
<proteinExistence type="predicted"/>
<evidence type="ECO:0000313" key="1">
    <source>
        <dbReference type="EMBL" id="MBY76288.1"/>
    </source>
</evidence>
<dbReference type="EMBL" id="GGMS01007085">
    <property type="protein sequence ID" value="MBY76288.1"/>
    <property type="molecule type" value="Transcribed_RNA"/>
</dbReference>
<dbReference type="AlphaFoldDB" id="A0A2S2QEY0"/>
<accession>A0A2S2QEY0</accession>
<reference evidence="1" key="1">
    <citation type="submission" date="2018-04" db="EMBL/GenBank/DDBJ databases">
        <title>Transcriptome assembly of Sipha flava.</title>
        <authorList>
            <person name="Scully E.D."/>
            <person name="Geib S.M."/>
            <person name="Palmer N.A."/>
            <person name="Koch K."/>
            <person name="Bradshaw J."/>
            <person name="Heng-Moss T."/>
            <person name="Sarath G."/>
        </authorList>
    </citation>
    <scope>NUCLEOTIDE SEQUENCE</scope>
</reference>
<protein>
    <submittedName>
        <fullName evidence="1">Uncharacterized protein</fullName>
    </submittedName>
</protein>
<sequence>MSIAPSDITDFTDYVFDNYISEDSQFRFLSWAKESKTYLRTTNGPEYFHSNYNQQFYKQHLNHQNVINVLIEIQMETNFLKINSIEKKKILNILTNNRF</sequence>
<dbReference type="OrthoDB" id="6608270at2759"/>
<name>A0A2S2QEY0_9HEMI</name>